<dbReference type="EMBL" id="CP003008">
    <property type="protein sequence ID" value="AEO61367.1"/>
    <property type="molecule type" value="Genomic_DNA"/>
</dbReference>
<reference evidence="2 3" key="1">
    <citation type="journal article" date="2011" name="Nat. Biotechnol.">
        <title>Comparative genomic analysis of the thermophilic biomass-degrading fungi Myceliophthora thermophila and Thielavia terrestris.</title>
        <authorList>
            <person name="Berka R.M."/>
            <person name="Grigoriev I.V."/>
            <person name="Otillar R."/>
            <person name="Salamov A."/>
            <person name="Grimwood J."/>
            <person name="Reid I."/>
            <person name="Ishmael N."/>
            <person name="John T."/>
            <person name="Darmond C."/>
            <person name="Moisan M.-C."/>
            <person name="Henrissat B."/>
            <person name="Coutinho P.M."/>
            <person name="Lombard V."/>
            <person name="Natvig D.O."/>
            <person name="Lindquist E."/>
            <person name="Schmutz J."/>
            <person name="Lucas S."/>
            <person name="Harris P."/>
            <person name="Powlowski J."/>
            <person name="Bellemare A."/>
            <person name="Taylor D."/>
            <person name="Butler G."/>
            <person name="de Vries R.P."/>
            <person name="Allijn I.E."/>
            <person name="van den Brink J."/>
            <person name="Ushinsky S."/>
            <person name="Storms R."/>
            <person name="Powell A.J."/>
            <person name="Paulsen I.T."/>
            <person name="Elbourne L.D.H."/>
            <person name="Baker S.E."/>
            <person name="Magnuson J."/>
            <person name="LaBoissiere S."/>
            <person name="Clutterbuck A.J."/>
            <person name="Martinez D."/>
            <person name="Wogulis M."/>
            <person name="de Leon A.L."/>
            <person name="Rey M.W."/>
            <person name="Tsang A."/>
        </authorList>
    </citation>
    <scope>NUCLEOTIDE SEQUENCE [LARGE SCALE GENOMIC DNA]</scope>
    <source>
        <strain evidence="3">ATCC 42464 / BCRC 31852 / DSM 1799</strain>
    </source>
</reference>
<dbReference type="AlphaFoldDB" id="G2QP54"/>
<evidence type="ECO:0000313" key="3">
    <source>
        <dbReference type="Proteomes" id="UP000007322"/>
    </source>
</evidence>
<protein>
    <submittedName>
        <fullName evidence="2">Uncharacterized protein</fullName>
    </submittedName>
</protein>
<proteinExistence type="predicted"/>
<dbReference type="HOGENOM" id="CLU_1611947_0_0_1"/>
<accession>G2QP54</accession>
<evidence type="ECO:0000313" key="2">
    <source>
        <dbReference type="EMBL" id="AEO61367.1"/>
    </source>
</evidence>
<dbReference type="VEuPathDB" id="FungiDB:MYCTH_97047"/>
<dbReference type="InParanoid" id="G2QP54"/>
<keyword evidence="3" id="KW-1185">Reference proteome</keyword>
<organism evidence="2 3">
    <name type="scientific">Thermothelomyces thermophilus (strain ATCC 42464 / BCRC 31852 / DSM 1799)</name>
    <name type="common">Sporotrichum thermophile</name>
    <dbReference type="NCBI Taxonomy" id="573729"/>
    <lineage>
        <taxon>Eukaryota</taxon>
        <taxon>Fungi</taxon>
        <taxon>Dikarya</taxon>
        <taxon>Ascomycota</taxon>
        <taxon>Pezizomycotina</taxon>
        <taxon>Sordariomycetes</taxon>
        <taxon>Sordariomycetidae</taxon>
        <taxon>Sordariales</taxon>
        <taxon>Chaetomiaceae</taxon>
        <taxon>Thermothelomyces</taxon>
    </lineage>
</organism>
<gene>
    <name evidence="2" type="ORF">MYCTH_97047</name>
</gene>
<dbReference type="Proteomes" id="UP000007322">
    <property type="component" value="Chromosome 7"/>
</dbReference>
<dbReference type="RefSeq" id="XP_003666612.1">
    <property type="nucleotide sequence ID" value="XM_003666564.1"/>
</dbReference>
<dbReference type="GeneID" id="11506663"/>
<feature type="region of interest" description="Disordered" evidence="1">
    <location>
        <begin position="57"/>
        <end position="99"/>
    </location>
</feature>
<sequence length="165" mass="17316">MHPRTSIDSDFALASSDIRPTTNQFIVWHVATPALPSRKGARRKPTDMNQASFSEAVAHGDLEPTVSDHATDTLPPGPLSPGDTGNMRANTDDPRAIAGGRLGSKARFLNTGVSVAVGEAGSGSDNGGGSIEPGQRPSFHINIPWPLVCLPFPVALAHRECSELS</sequence>
<dbReference type="KEGG" id="mtm:MYCTH_97047"/>
<name>G2QP54_THET4</name>
<evidence type="ECO:0000256" key="1">
    <source>
        <dbReference type="SAM" id="MobiDB-lite"/>
    </source>
</evidence>